<organism evidence="8 9">
    <name type="scientific">Saliniradius amylolyticus</name>
    <dbReference type="NCBI Taxonomy" id="2183582"/>
    <lineage>
        <taxon>Bacteria</taxon>
        <taxon>Pseudomonadati</taxon>
        <taxon>Pseudomonadota</taxon>
        <taxon>Gammaproteobacteria</taxon>
        <taxon>Alteromonadales</taxon>
        <taxon>Alteromonadaceae</taxon>
        <taxon>Saliniradius</taxon>
    </lineage>
</organism>
<feature type="transmembrane region" description="Helical" evidence="7">
    <location>
        <begin position="46"/>
        <end position="67"/>
    </location>
</feature>
<evidence type="ECO:0000256" key="4">
    <source>
        <dbReference type="ARBA" id="ARBA00022692"/>
    </source>
</evidence>
<protein>
    <recommendedName>
        <fullName evidence="10">DUF350 domain-containing protein</fullName>
    </recommendedName>
</protein>
<keyword evidence="6 7" id="KW-0472">Membrane</keyword>
<evidence type="ECO:0008006" key="10">
    <source>
        <dbReference type="Google" id="ProtNLM"/>
    </source>
</evidence>
<keyword evidence="5 7" id="KW-1133">Transmembrane helix</keyword>
<accession>A0A2S2E5B4</accession>
<gene>
    <name evidence="8" type="ORF">HMF8227_02396</name>
</gene>
<keyword evidence="4 7" id="KW-0812">Transmembrane</keyword>
<name>A0A2S2E5B4_9ALTE</name>
<dbReference type="GO" id="GO:0005886">
    <property type="term" value="C:plasma membrane"/>
    <property type="evidence" value="ECO:0007669"/>
    <property type="project" value="UniProtKB-SubCell"/>
</dbReference>
<evidence type="ECO:0000256" key="7">
    <source>
        <dbReference type="SAM" id="Phobius"/>
    </source>
</evidence>
<evidence type="ECO:0000256" key="5">
    <source>
        <dbReference type="ARBA" id="ARBA00022989"/>
    </source>
</evidence>
<evidence type="ECO:0000256" key="2">
    <source>
        <dbReference type="ARBA" id="ARBA00005779"/>
    </source>
</evidence>
<feature type="transmembrane region" description="Helical" evidence="7">
    <location>
        <begin position="189"/>
        <end position="209"/>
    </location>
</feature>
<comment type="subcellular location">
    <subcellularLocation>
        <location evidence="1">Cell membrane</location>
        <topology evidence="1">Multi-pass membrane protein</topology>
    </subcellularLocation>
</comment>
<keyword evidence="3" id="KW-1003">Cell membrane</keyword>
<evidence type="ECO:0000313" key="8">
    <source>
        <dbReference type="EMBL" id="AWL12848.1"/>
    </source>
</evidence>
<feature type="transmembrane region" description="Helical" evidence="7">
    <location>
        <begin position="6"/>
        <end position="26"/>
    </location>
</feature>
<evidence type="ECO:0000313" key="9">
    <source>
        <dbReference type="Proteomes" id="UP000245728"/>
    </source>
</evidence>
<comment type="similarity">
    <text evidence="2">Belongs to the UPF0719 family.</text>
</comment>
<feature type="transmembrane region" description="Helical" evidence="7">
    <location>
        <begin position="148"/>
        <end position="168"/>
    </location>
</feature>
<dbReference type="PANTHER" id="PTHR40043">
    <property type="entry name" value="UPF0719 INNER MEMBRANE PROTEIN YJFL"/>
    <property type="match status" value="1"/>
</dbReference>
<evidence type="ECO:0000256" key="6">
    <source>
        <dbReference type="ARBA" id="ARBA00023136"/>
    </source>
</evidence>
<feature type="transmembrane region" description="Helical" evidence="7">
    <location>
        <begin position="119"/>
        <end position="142"/>
    </location>
</feature>
<evidence type="ECO:0000256" key="1">
    <source>
        <dbReference type="ARBA" id="ARBA00004651"/>
    </source>
</evidence>
<dbReference type="PANTHER" id="PTHR40043:SF1">
    <property type="entry name" value="UPF0719 INNER MEMBRANE PROTEIN YJFL"/>
    <property type="match status" value="1"/>
</dbReference>
<dbReference type="Pfam" id="PF03994">
    <property type="entry name" value="DUF350"/>
    <property type="match status" value="2"/>
</dbReference>
<dbReference type="KEGG" id="salh:HMF8227_02396"/>
<proteinExistence type="inferred from homology"/>
<dbReference type="AlphaFoldDB" id="A0A2S2E5B4"/>
<dbReference type="EMBL" id="CP029347">
    <property type="protein sequence ID" value="AWL12848.1"/>
    <property type="molecule type" value="Genomic_DNA"/>
</dbReference>
<reference evidence="8 9" key="1">
    <citation type="submission" date="2018-05" db="EMBL/GenBank/DDBJ databases">
        <title>Salinimonas sp. HMF8227 Genome sequencing and assembly.</title>
        <authorList>
            <person name="Kang H."/>
            <person name="Kang J."/>
            <person name="Cha I."/>
            <person name="Kim H."/>
            <person name="Joh K."/>
        </authorList>
    </citation>
    <scope>NUCLEOTIDE SEQUENCE [LARGE SCALE GENOMIC DNA]</scope>
    <source>
        <strain evidence="8 9">HMF8227</strain>
    </source>
</reference>
<sequence>MLDHQTLLYLGLDVVIAIALLALMRWAYELWSSIDSDDQLAGKDNFAYGISIAGSLLALSIVLWSAAERASGDDYLSRAMQMLVYGLVGFVLIKVGRWAHDRLILNRFNKRDEILKKNISVALVDAASSLATALIIRSVLLWSEGFNINSGIAIITGFVIALAVMLVTTRLMERRFARDNQNDSMQDTLVLGQLALAVQHGGYLIGTAFAATAASHMLTYQGQAYITNLLVWLGVGVLFTLLTVMLSRLTKAFILRGIDCAKEVDHQHNVGVASIDASLTIGMALILSGLIA</sequence>
<dbReference type="Proteomes" id="UP000245728">
    <property type="component" value="Chromosome"/>
</dbReference>
<keyword evidence="9" id="KW-1185">Reference proteome</keyword>
<feature type="transmembrane region" description="Helical" evidence="7">
    <location>
        <begin position="270"/>
        <end position="291"/>
    </location>
</feature>
<dbReference type="InterPro" id="IPR007140">
    <property type="entry name" value="DUF350"/>
</dbReference>
<feature type="transmembrane region" description="Helical" evidence="7">
    <location>
        <begin position="79"/>
        <end position="99"/>
    </location>
</feature>
<evidence type="ECO:0000256" key="3">
    <source>
        <dbReference type="ARBA" id="ARBA00022475"/>
    </source>
</evidence>
<feature type="transmembrane region" description="Helical" evidence="7">
    <location>
        <begin position="229"/>
        <end position="249"/>
    </location>
</feature>